<dbReference type="SMART" id="SM00116">
    <property type="entry name" value="CBS"/>
    <property type="match status" value="2"/>
</dbReference>
<dbReference type="InterPro" id="IPR036318">
    <property type="entry name" value="FAD-bd_PCMH-like_sf"/>
</dbReference>
<dbReference type="Gene3D" id="3.10.580.10">
    <property type="entry name" value="CBS-domain"/>
    <property type="match status" value="1"/>
</dbReference>
<dbReference type="SUPFAM" id="SSF56176">
    <property type="entry name" value="FAD-binding/transporter-associated domain-like"/>
    <property type="match status" value="1"/>
</dbReference>
<dbReference type="eggNOG" id="COG1253">
    <property type="taxonomic scope" value="Bacteria"/>
</dbReference>
<dbReference type="KEGG" id="slr:L21SP2_1872"/>
<name>V5WHZ9_9SPIO</name>
<dbReference type="InterPro" id="IPR016169">
    <property type="entry name" value="FAD-bd_PCMH_sub2"/>
</dbReference>
<evidence type="ECO:0000256" key="3">
    <source>
        <dbReference type="PROSITE-ProRule" id="PRU00703"/>
    </source>
</evidence>
<dbReference type="PANTHER" id="PTHR22777:SF17">
    <property type="entry name" value="UPF0053 PROTEIN SLL0260"/>
    <property type="match status" value="1"/>
</dbReference>
<protein>
    <submittedName>
        <fullName evidence="5">Magnesium and cobalt efflux protein CorC</fullName>
    </submittedName>
</protein>
<keyword evidence="6" id="KW-1185">Reference proteome</keyword>
<dbReference type="CDD" id="cd04590">
    <property type="entry name" value="CBS_pair_CorC_HlyC_assoc"/>
    <property type="match status" value="1"/>
</dbReference>
<dbReference type="InterPro" id="IPR000644">
    <property type="entry name" value="CBS_dom"/>
</dbReference>
<dbReference type="SUPFAM" id="SSF54631">
    <property type="entry name" value="CBS-domain pair"/>
    <property type="match status" value="1"/>
</dbReference>
<dbReference type="GO" id="GO:0050660">
    <property type="term" value="F:flavin adenine dinucleotide binding"/>
    <property type="evidence" value="ECO:0007669"/>
    <property type="project" value="InterPro"/>
</dbReference>
<dbReference type="GO" id="GO:0005886">
    <property type="term" value="C:plasma membrane"/>
    <property type="evidence" value="ECO:0007669"/>
    <property type="project" value="TreeGrafter"/>
</dbReference>
<dbReference type="InterPro" id="IPR046342">
    <property type="entry name" value="CBS_dom_sf"/>
</dbReference>
<dbReference type="AlphaFoldDB" id="V5WHZ9"/>
<reference evidence="5 6" key="1">
    <citation type="journal article" date="2015" name="Stand. Genomic Sci.">
        <title>Complete genome sequence and description of Salinispira pacifica gen. nov., sp. nov., a novel spirochaete isolated form a hypersaline microbial mat.</title>
        <authorList>
            <person name="Ben Hania W."/>
            <person name="Joseph M."/>
            <person name="Schumann P."/>
            <person name="Bunk B."/>
            <person name="Fiebig A."/>
            <person name="Sproer C."/>
            <person name="Klenk H.P."/>
            <person name="Fardeau M.L."/>
            <person name="Spring S."/>
        </authorList>
    </citation>
    <scope>NUCLEOTIDE SEQUENCE [LARGE SCALE GENOMIC DNA]</scope>
    <source>
        <strain evidence="5 6">L21-RPul-D2</strain>
    </source>
</reference>
<evidence type="ECO:0000256" key="1">
    <source>
        <dbReference type="ARBA" id="ARBA00022737"/>
    </source>
</evidence>
<dbReference type="Pfam" id="PF00571">
    <property type="entry name" value="CBS"/>
    <property type="match status" value="2"/>
</dbReference>
<dbReference type="EMBL" id="CP006939">
    <property type="protein sequence ID" value="AHC15245.1"/>
    <property type="molecule type" value="Genomic_DNA"/>
</dbReference>
<organism evidence="5 6">
    <name type="scientific">Salinispira pacifica</name>
    <dbReference type="NCBI Taxonomy" id="1307761"/>
    <lineage>
        <taxon>Bacteria</taxon>
        <taxon>Pseudomonadati</taxon>
        <taxon>Spirochaetota</taxon>
        <taxon>Spirochaetia</taxon>
        <taxon>Spirochaetales</taxon>
        <taxon>Spirochaetaceae</taxon>
        <taxon>Salinispira</taxon>
    </lineage>
</organism>
<evidence type="ECO:0000259" key="4">
    <source>
        <dbReference type="PROSITE" id="PS51371"/>
    </source>
</evidence>
<gene>
    <name evidence="5" type="ORF">L21SP2_1872</name>
</gene>
<dbReference type="FunFam" id="3.10.580.10:FF:000002">
    <property type="entry name" value="Magnesium/cobalt efflux protein CorC"/>
    <property type="match status" value="1"/>
</dbReference>
<evidence type="ECO:0000313" key="5">
    <source>
        <dbReference type="EMBL" id="AHC15245.1"/>
    </source>
</evidence>
<dbReference type="PROSITE" id="PS51371">
    <property type="entry name" value="CBS"/>
    <property type="match status" value="2"/>
</dbReference>
<dbReference type="InterPro" id="IPR005170">
    <property type="entry name" value="Transptr-assoc_dom"/>
</dbReference>
<accession>V5WHZ9</accession>
<dbReference type="HOGENOM" id="CLU_015237_3_0_12"/>
<evidence type="ECO:0000256" key="2">
    <source>
        <dbReference type="ARBA" id="ARBA00023122"/>
    </source>
</evidence>
<dbReference type="PATRIC" id="fig|1307761.3.peg.1866"/>
<dbReference type="Proteomes" id="UP000018680">
    <property type="component" value="Chromosome"/>
</dbReference>
<dbReference type="SMART" id="SM01091">
    <property type="entry name" value="CorC_HlyC"/>
    <property type="match status" value="1"/>
</dbReference>
<feature type="domain" description="CBS" evidence="4">
    <location>
        <begin position="110"/>
        <end position="167"/>
    </location>
</feature>
<dbReference type="Pfam" id="PF03471">
    <property type="entry name" value="CorC_HlyC"/>
    <property type="match status" value="1"/>
</dbReference>
<feature type="domain" description="CBS" evidence="4">
    <location>
        <begin position="46"/>
        <end position="105"/>
    </location>
</feature>
<dbReference type="OrthoDB" id="9798188at2"/>
<dbReference type="InterPro" id="IPR044751">
    <property type="entry name" value="Ion_transp-like_CBS"/>
</dbReference>
<dbReference type="RefSeq" id="WP_024268162.1">
    <property type="nucleotide sequence ID" value="NC_023035.1"/>
</dbReference>
<keyword evidence="2 3" id="KW-0129">CBS domain</keyword>
<evidence type="ECO:0000313" key="6">
    <source>
        <dbReference type="Proteomes" id="UP000018680"/>
    </source>
</evidence>
<keyword evidence="1" id="KW-0677">Repeat</keyword>
<sequence>MKTFLSRLFRQSEDEEEPSFKSLNLEEKDMIRGVVELSDTNVKEIMVPRIDVVSLSSELHQDPLFQKIIESGHSRFPVYQETIDNVTGILYVKDLLSNLAQNKEIQLQKLSRNAYFVPESMKLDALLREMKRRRVHIAVVVDEYGGMSGIVCMEDILEEIIGDIQDEFDNEREDVIKIGEGVYLCDARVNIDDLDEELGINLPFDDFDTLGGYVFDLFGKIPVKFEKVEKDNCTFIIQEMDGHKIRSIKLIIRPGGEVNEE</sequence>
<dbReference type="PANTHER" id="PTHR22777">
    <property type="entry name" value="HEMOLYSIN-RELATED"/>
    <property type="match status" value="1"/>
</dbReference>
<proteinExistence type="predicted"/>
<dbReference type="Gene3D" id="3.30.465.10">
    <property type="match status" value="1"/>
</dbReference>
<dbReference type="STRING" id="1307761.L21SP2_1872"/>